<dbReference type="EMBL" id="JACGCM010000004">
    <property type="protein sequence ID" value="KAF6177052.1"/>
    <property type="molecule type" value="Genomic_DNA"/>
</dbReference>
<dbReference type="PANTHER" id="PTHR34454:SF3">
    <property type="entry name" value="PEPTIDASE I, PUTATIVE-RELATED"/>
    <property type="match status" value="1"/>
</dbReference>
<evidence type="ECO:0000313" key="1">
    <source>
        <dbReference type="EMBL" id="KAF6177052.1"/>
    </source>
</evidence>
<evidence type="ECO:0000313" key="2">
    <source>
        <dbReference type="Proteomes" id="UP000541444"/>
    </source>
</evidence>
<protein>
    <submittedName>
        <fullName evidence="1">Uncharacterized protein</fullName>
    </submittedName>
</protein>
<accession>A0A7J7PCP4</accession>
<dbReference type="InterPro" id="IPR053283">
    <property type="entry name" value="TUNICAMYCIN_INDUCED_1"/>
</dbReference>
<dbReference type="PANTHER" id="PTHR34454">
    <property type="entry name" value="TUNICAMYCIN INDUCED PROTEIN"/>
    <property type="match status" value="1"/>
</dbReference>
<sequence length="250" mass="28551">MKNITHTGLKRVLVGEGIAVEVTGARDVSLFHTYPFVLPVNRSLVLNEDRSHYWPFRDSFCTLLPHLHISGPASLIAYKTRNSNAYIETKYLSQDMIELLSEKCYTRHLYKKRSFPIGSLNPRLALLDKLMKNFIDESILQNGVLGFLKGDITASTLILFELEIERDVGEKDNLAGTLTEWRTKPRTQRVHFDVVARVEDDRLKPLVVKKFRPFISSDSAAWSTLMSNLSFTKFPSLLVPPEALTLDVKW</sequence>
<dbReference type="OrthoDB" id="308440at2759"/>
<keyword evidence="2" id="KW-1185">Reference proteome</keyword>
<reference evidence="1 2" key="1">
    <citation type="journal article" date="2020" name="IScience">
        <title>Genome Sequencing of the Endangered Kingdonia uniflora (Circaeasteraceae, Ranunculales) Reveals Potential Mechanisms of Evolutionary Specialization.</title>
        <authorList>
            <person name="Sun Y."/>
            <person name="Deng T."/>
            <person name="Zhang A."/>
            <person name="Moore M.J."/>
            <person name="Landis J.B."/>
            <person name="Lin N."/>
            <person name="Zhang H."/>
            <person name="Zhang X."/>
            <person name="Huang J."/>
            <person name="Zhang X."/>
            <person name="Sun H."/>
            <person name="Wang H."/>
        </authorList>
    </citation>
    <scope>NUCLEOTIDE SEQUENCE [LARGE SCALE GENOMIC DNA]</scope>
    <source>
        <strain evidence="1">TB1705</strain>
        <tissue evidence="1">Leaf</tissue>
    </source>
</reference>
<dbReference type="AlphaFoldDB" id="A0A7J7PCP4"/>
<proteinExistence type="predicted"/>
<gene>
    <name evidence="1" type="ORF">GIB67_015927</name>
</gene>
<dbReference type="Proteomes" id="UP000541444">
    <property type="component" value="Unassembled WGS sequence"/>
</dbReference>
<organism evidence="1 2">
    <name type="scientific">Kingdonia uniflora</name>
    <dbReference type="NCBI Taxonomy" id="39325"/>
    <lineage>
        <taxon>Eukaryota</taxon>
        <taxon>Viridiplantae</taxon>
        <taxon>Streptophyta</taxon>
        <taxon>Embryophyta</taxon>
        <taxon>Tracheophyta</taxon>
        <taxon>Spermatophyta</taxon>
        <taxon>Magnoliopsida</taxon>
        <taxon>Ranunculales</taxon>
        <taxon>Circaeasteraceae</taxon>
        <taxon>Kingdonia</taxon>
    </lineage>
</organism>
<name>A0A7J7PCP4_9MAGN</name>
<comment type="caution">
    <text evidence="1">The sequence shown here is derived from an EMBL/GenBank/DDBJ whole genome shotgun (WGS) entry which is preliminary data.</text>
</comment>